<dbReference type="InterPro" id="IPR038729">
    <property type="entry name" value="Rad50/SbcC_AAA"/>
</dbReference>
<dbReference type="Gene3D" id="3.40.50.300">
    <property type="entry name" value="P-loop containing nucleotide triphosphate hydrolases"/>
    <property type="match status" value="1"/>
</dbReference>
<protein>
    <recommendedName>
        <fullName evidence="1">AAA+ ATPase domain-containing protein</fullName>
    </recommendedName>
</protein>
<sequence length="611" mass="69005">MYISKLNIKGFRFFNDNFTLPLNKGLTVLVGENGSGKSTVIDSIRLLLGEDEYNRSGISLNDFHRPFSVESARPVANIRIDCIFDELEGPEQIAYLPWLKPSNVNQAELHLEAINKEDARGRIRKNMWGGTSRRGIFEWELVNSINCVYLPPLRDAEEKLNSYRGSRLARLLTSLNGSGDEDKRLEEKVKEQNNELLSDPLIKSANGLIKKCLIDSVGEILGQDVSIQFSEINFNKIIHQLRLLFFPEIKEGEIPREAFRDLSENSLGYNNLLYLATIIAEMEAKNYVSTTSLKVLLIEEPEAHLHPQLQTRLLQYLQGAAEENNIQVIITTHSPTIAAAVGLDPVVVMSSSPLSQERKAIALTNCGLDRKTKFFLERWLDITKSVLLFSKGVILVEGISEAILFSEFVKRVLEQETLEDYGISVVNIDGIYFKYFMQLFCGYKIVEENFESCDNIPIRCVGITDCDPEGSNIGEGDGNNIDGCKNPQRFLVHDLRNHTSNCRLSINSKTFEFDLALEGNNLAIMNLALENITETDGDIKKRARIAKSMDWRSTTSCEKIVEALLLLKRIEKKKGEFAQELAMLLKSEDEPDFEVPSYIRDAILYVTGKSN</sequence>
<dbReference type="EMBL" id="JJQK01000042">
    <property type="protein sequence ID" value="KKH55049.1"/>
    <property type="molecule type" value="Genomic_DNA"/>
</dbReference>
<dbReference type="InterPro" id="IPR051396">
    <property type="entry name" value="Bact_Antivir_Def_Nuclease"/>
</dbReference>
<dbReference type="Pfam" id="PF20469">
    <property type="entry name" value="OLD-like_TOPRIM"/>
    <property type="match status" value="1"/>
</dbReference>
<dbReference type="CDD" id="cd01026">
    <property type="entry name" value="TOPRIM_OLD"/>
    <property type="match status" value="1"/>
</dbReference>
<dbReference type="PANTHER" id="PTHR43581">
    <property type="entry name" value="ATP/GTP PHOSPHATASE"/>
    <property type="match status" value="1"/>
</dbReference>
<dbReference type="Proteomes" id="UP000034259">
    <property type="component" value="Unassembled WGS sequence"/>
</dbReference>
<dbReference type="PANTHER" id="PTHR43581:SF4">
    <property type="entry name" value="ATP_GTP PHOSPHATASE"/>
    <property type="match status" value="1"/>
</dbReference>
<evidence type="ECO:0000313" key="2">
    <source>
        <dbReference type="EMBL" id="KKH38644.1"/>
    </source>
</evidence>
<reference evidence="4 5" key="1">
    <citation type="journal article" date="2015" name="ISME J.">
        <title>Genomic and phenotypic differentiation among Methanosarcina mazei populations from Columbia River sediment.</title>
        <authorList>
            <person name="Youngblut N.D."/>
            <person name="Wirth J.S."/>
            <person name="Henriksen J.R."/>
            <person name="Smith M."/>
            <person name="Simon H."/>
            <person name="Metcalf W.W."/>
            <person name="Whitaker R.J."/>
        </authorList>
    </citation>
    <scope>NUCLEOTIDE SEQUENCE [LARGE SCALE GENOMIC DNA]</scope>
    <source>
        <strain evidence="2 5">1.H.A.1A.4</strain>
        <strain evidence="3 4">1.H.A.2.1</strain>
    </source>
</reference>
<proteinExistence type="predicted"/>
<feature type="domain" description="AAA+ ATPase" evidence="1">
    <location>
        <begin position="23"/>
        <end position="353"/>
    </location>
</feature>
<name>A0A0F8PP44_METMZ</name>
<organism evidence="2 5">
    <name type="scientific">Methanosarcina mazei</name>
    <name type="common">Methanosarcina frisia</name>
    <dbReference type="NCBI Taxonomy" id="2209"/>
    <lineage>
        <taxon>Archaea</taxon>
        <taxon>Methanobacteriati</taxon>
        <taxon>Methanobacteriota</taxon>
        <taxon>Stenosarchaea group</taxon>
        <taxon>Methanomicrobia</taxon>
        <taxon>Methanosarcinales</taxon>
        <taxon>Methanosarcinaceae</taxon>
        <taxon>Methanosarcina</taxon>
    </lineage>
</organism>
<dbReference type="CDD" id="cd00267">
    <property type="entry name" value="ABC_ATPase"/>
    <property type="match status" value="1"/>
</dbReference>
<comment type="caution">
    <text evidence="2">The sequence shown here is derived from an EMBL/GenBank/DDBJ whole genome shotgun (WGS) entry which is preliminary data.</text>
</comment>
<dbReference type="InterPro" id="IPR027417">
    <property type="entry name" value="P-loop_NTPase"/>
</dbReference>
<dbReference type="InterPro" id="IPR003593">
    <property type="entry name" value="AAA+_ATPase"/>
</dbReference>
<dbReference type="SUPFAM" id="SSF52540">
    <property type="entry name" value="P-loop containing nucleoside triphosphate hydrolases"/>
    <property type="match status" value="1"/>
</dbReference>
<dbReference type="Proteomes" id="UP000034672">
    <property type="component" value="Unassembled WGS sequence"/>
</dbReference>
<dbReference type="PATRIC" id="fig|2209.52.peg.2859"/>
<evidence type="ECO:0000313" key="5">
    <source>
        <dbReference type="Proteomes" id="UP000034672"/>
    </source>
</evidence>
<dbReference type="Pfam" id="PF13476">
    <property type="entry name" value="AAA_23"/>
    <property type="match status" value="1"/>
</dbReference>
<dbReference type="InterPro" id="IPR034139">
    <property type="entry name" value="TOPRIM_OLD"/>
</dbReference>
<evidence type="ECO:0000313" key="4">
    <source>
        <dbReference type="Proteomes" id="UP000034259"/>
    </source>
</evidence>
<dbReference type="InterPro" id="IPR041685">
    <property type="entry name" value="AAA_GajA/Old/RecF-like"/>
</dbReference>
<dbReference type="Pfam" id="PF13175">
    <property type="entry name" value="AAA_15"/>
    <property type="match status" value="1"/>
</dbReference>
<gene>
    <name evidence="2" type="ORF">DU71_13175</name>
    <name evidence="3" type="ORF">DU72_16925</name>
</gene>
<accession>A0A0F8PP44</accession>
<dbReference type="AlphaFoldDB" id="A0A0F8PP44"/>
<dbReference type="EMBL" id="JJQI01000073">
    <property type="protein sequence ID" value="KKH38644.1"/>
    <property type="molecule type" value="Genomic_DNA"/>
</dbReference>
<dbReference type="SMART" id="SM00382">
    <property type="entry name" value="AAA"/>
    <property type="match status" value="1"/>
</dbReference>
<evidence type="ECO:0000259" key="1">
    <source>
        <dbReference type="SMART" id="SM00382"/>
    </source>
</evidence>
<evidence type="ECO:0000313" key="3">
    <source>
        <dbReference type="EMBL" id="KKH55049.1"/>
    </source>
</evidence>
<dbReference type="RefSeq" id="WP_048048873.1">
    <property type="nucleotide sequence ID" value="NZ_JJQI01000073.1"/>
</dbReference>